<dbReference type="PANTHER" id="PTHR35258">
    <property type="entry name" value="SPERMATOGENESIS-ASSOCIATED PROTEIN 22"/>
    <property type="match status" value="1"/>
</dbReference>
<proteinExistence type="predicted"/>
<dbReference type="KEGG" id="lak:106162188"/>
<feature type="region of interest" description="Disordered" evidence="1">
    <location>
        <begin position="76"/>
        <end position="190"/>
    </location>
</feature>
<organism evidence="2 3">
    <name type="scientific">Lingula anatina</name>
    <name type="common">Brachiopod</name>
    <name type="synonym">Lingula unguis</name>
    <dbReference type="NCBI Taxonomy" id="7574"/>
    <lineage>
        <taxon>Eukaryota</taxon>
        <taxon>Metazoa</taxon>
        <taxon>Spiralia</taxon>
        <taxon>Lophotrochozoa</taxon>
        <taxon>Brachiopoda</taxon>
        <taxon>Linguliformea</taxon>
        <taxon>Lingulata</taxon>
        <taxon>Lingulida</taxon>
        <taxon>Linguloidea</taxon>
        <taxon>Lingulidae</taxon>
        <taxon>Lingula</taxon>
    </lineage>
</organism>
<feature type="compositionally biased region" description="Basic and acidic residues" evidence="1">
    <location>
        <begin position="112"/>
        <end position="124"/>
    </location>
</feature>
<keyword evidence="2" id="KW-1185">Reference proteome</keyword>
<accession>A0A1S3I9F4</accession>
<dbReference type="GeneID" id="106162188"/>
<gene>
    <name evidence="3" type="primary">LOC106162188</name>
</gene>
<name>A0A1S3I9F4_LINAN</name>
<dbReference type="AlphaFoldDB" id="A0A1S3I9F4"/>
<evidence type="ECO:0000313" key="3">
    <source>
        <dbReference type="RefSeq" id="XP_013394823.1"/>
    </source>
</evidence>
<reference evidence="3" key="1">
    <citation type="submission" date="2025-08" db="UniProtKB">
        <authorList>
            <consortium name="RefSeq"/>
        </authorList>
    </citation>
    <scope>IDENTIFICATION</scope>
    <source>
        <tissue evidence="3">Gonads</tissue>
    </source>
</reference>
<dbReference type="STRING" id="7574.A0A1S3I9F4"/>
<dbReference type="GO" id="GO:0051445">
    <property type="term" value="P:regulation of meiotic cell cycle"/>
    <property type="evidence" value="ECO:0007669"/>
    <property type="project" value="TreeGrafter"/>
</dbReference>
<evidence type="ECO:0000313" key="2">
    <source>
        <dbReference type="Proteomes" id="UP000085678"/>
    </source>
</evidence>
<dbReference type="RefSeq" id="XP_013394823.1">
    <property type="nucleotide sequence ID" value="XM_013539369.1"/>
</dbReference>
<protein>
    <submittedName>
        <fullName evidence="3">Spermatogenesis-associated protein 22-like</fullName>
    </submittedName>
</protein>
<sequence length="357" mass="40520">MTFAPIFNKRKRPRQALQSMEHNLGIGAGEKEMRPWASSGQAYMQNNKSQMAPQKQYKWPNTDYFGELEKNQVVHTSRRSFIQQDQRKKSYAPDSKSGLMPYPRKTSSTMNDLKKNPPTQDRRLVPSSYGSKQHVTKHDGGGGGHPVHPSPLKGQQPYGMPHMPSGYGRPQIQPSPQKRPHSYGLPCMPPANRRQQFQQFAQQTPYGNQAAVENEAVDTKLYKPVQPDTSLKILTATIEGMKHWSQYKKDIPLIFEIYAHLDSAISSTPDNLGKTFEMKDCKQRILCTFYEIDRPLPRLIRGQLLRCVGSLNNDGTTFKCVSVRPALDLEKKVIQQNIAAADRSMRKIVAQIKKSQL</sequence>
<dbReference type="Proteomes" id="UP000085678">
    <property type="component" value="Unplaced"/>
</dbReference>
<dbReference type="GO" id="GO:0007276">
    <property type="term" value="P:gamete generation"/>
    <property type="evidence" value="ECO:0007669"/>
    <property type="project" value="InterPro"/>
</dbReference>
<evidence type="ECO:0000256" key="1">
    <source>
        <dbReference type="SAM" id="MobiDB-lite"/>
    </source>
</evidence>
<dbReference type="OrthoDB" id="10028206at2759"/>
<dbReference type="GO" id="GO:0000711">
    <property type="term" value="P:meiotic DNA repair synthesis"/>
    <property type="evidence" value="ECO:0007669"/>
    <property type="project" value="InterPro"/>
</dbReference>
<feature type="region of interest" description="Disordered" evidence="1">
    <location>
        <begin position="1"/>
        <end position="30"/>
    </location>
</feature>
<dbReference type="InParanoid" id="A0A1S3I9F4"/>
<dbReference type="PANTHER" id="PTHR35258:SF1">
    <property type="entry name" value="SPERMATOGENESIS-ASSOCIATED PROTEIN 22"/>
    <property type="match status" value="1"/>
</dbReference>
<dbReference type="GO" id="GO:0007129">
    <property type="term" value="P:homologous chromosome pairing at meiosis"/>
    <property type="evidence" value="ECO:0007669"/>
    <property type="project" value="InterPro"/>
</dbReference>
<dbReference type="InterPro" id="IPR033536">
    <property type="entry name" value="Spata22"/>
</dbReference>